<evidence type="ECO:0000313" key="2">
    <source>
        <dbReference type="Proteomes" id="UP001165960"/>
    </source>
</evidence>
<organism evidence="1 2">
    <name type="scientific">Entomophthora muscae</name>
    <dbReference type="NCBI Taxonomy" id="34485"/>
    <lineage>
        <taxon>Eukaryota</taxon>
        <taxon>Fungi</taxon>
        <taxon>Fungi incertae sedis</taxon>
        <taxon>Zoopagomycota</taxon>
        <taxon>Entomophthoromycotina</taxon>
        <taxon>Entomophthoromycetes</taxon>
        <taxon>Entomophthorales</taxon>
        <taxon>Entomophthoraceae</taxon>
        <taxon>Entomophthora</taxon>
    </lineage>
</organism>
<proteinExistence type="predicted"/>
<gene>
    <name evidence="1" type="ORF">DSO57_1002686</name>
</gene>
<keyword evidence="2" id="KW-1185">Reference proteome</keyword>
<evidence type="ECO:0000313" key="1">
    <source>
        <dbReference type="EMBL" id="KAJ9086559.1"/>
    </source>
</evidence>
<reference evidence="1" key="1">
    <citation type="submission" date="2022-04" db="EMBL/GenBank/DDBJ databases">
        <title>Genome of the entomopathogenic fungus Entomophthora muscae.</title>
        <authorList>
            <person name="Elya C."/>
            <person name="Lovett B.R."/>
            <person name="Lee E."/>
            <person name="Macias A.M."/>
            <person name="Hajek A.E."/>
            <person name="De Bivort B.L."/>
            <person name="Kasson M.T."/>
            <person name="De Fine Licht H.H."/>
            <person name="Stajich J.E."/>
        </authorList>
    </citation>
    <scope>NUCLEOTIDE SEQUENCE</scope>
    <source>
        <strain evidence="1">Berkeley</strain>
    </source>
</reference>
<protein>
    <submittedName>
        <fullName evidence="1">Uncharacterized protein</fullName>
    </submittedName>
</protein>
<sequence length="74" mass="8269">MEYTAPAIPLTIPKEPNRYKTEELTKIAIKTIQTAKEPSKNATLTKGYPGYFALSQDFKEDPVPQLIADVRSCP</sequence>
<comment type="caution">
    <text evidence="1">The sequence shown here is derived from an EMBL/GenBank/DDBJ whole genome shotgun (WGS) entry which is preliminary data.</text>
</comment>
<dbReference type="EMBL" id="QTSX02000716">
    <property type="protein sequence ID" value="KAJ9086559.1"/>
    <property type="molecule type" value="Genomic_DNA"/>
</dbReference>
<accession>A0ACC2UHK2</accession>
<dbReference type="Proteomes" id="UP001165960">
    <property type="component" value="Unassembled WGS sequence"/>
</dbReference>
<name>A0ACC2UHK2_9FUNG</name>